<dbReference type="Gene3D" id="1.25.40.20">
    <property type="entry name" value="Ankyrin repeat-containing domain"/>
    <property type="match status" value="2"/>
</dbReference>
<accession>A0A835VTX0</accession>
<dbReference type="Proteomes" id="UP000650467">
    <property type="component" value="Unassembled WGS sequence"/>
</dbReference>
<name>A0A835VTX0_CHLIN</name>
<evidence type="ECO:0000256" key="1">
    <source>
        <dbReference type="ARBA" id="ARBA00022737"/>
    </source>
</evidence>
<dbReference type="EMBL" id="JAEHOC010000053">
    <property type="protein sequence ID" value="KAG2425713.1"/>
    <property type="molecule type" value="Genomic_DNA"/>
</dbReference>
<dbReference type="Pfam" id="PF12796">
    <property type="entry name" value="Ank_2"/>
    <property type="match status" value="1"/>
</dbReference>
<feature type="repeat" description="ANK" evidence="3">
    <location>
        <begin position="136"/>
        <end position="160"/>
    </location>
</feature>
<dbReference type="PROSITE" id="PS50297">
    <property type="entry name" value="ANK_REP_REGION"/>
    <property type="match status" value="4"/>
</dbReference>
<sequence length="231" mass="23745">MDKAAEKAREGDLAYFETLSPEELTRLCKRKDEDQRSLLHNAVTSGNLELCQLLVTRGGSAAVVDDQDEEGWTPLQSAASCGFEAVVDLLLALGADVQAANSGGRTALHYAASKGRAGVLRQLLKAGARAGAADSTGSTALHRAASAGKAEAVAVLVEQGRAALDPQDKQGCTPLFIAVQVDAAQVAFYLASKGAGLEVANKDGETPLSIAGENAPALKSAAAQRGGMEVD</sequence>
<dbReference type="AlphaFoldDB" id="A0A835VTX0"/>
<evidence type="ECO:0000313" key="5">
    <source>
        <dbReference type="Proteomes" id="UP000650467"/>
    </source>
</evidence>
<dbReference type="Pfam" id="PF00023">
    <property type="entry name" value="Ank"/>
    <property type="match status" value="1"/>
</dbReference>
<organism evidence="4 5">
    <name type="scientific">Chlamydomonas incerta</name>
    <dbReference type="NCBI Taxonomy" id="51695"/>
    <lineage>
        <taxon>Eukaryota</taxon>
        <taxon>Viridiplantae</taxon>
        <taxon>Chlorophyta</taxon>
        <taxon>core chlorophytes</taxon>
        <taxon>Chlorophyceae</taxon>
        <taxon>CS clade</taxon>
        <taxon>Chlamydomonadales</taxon>
        <taxon>Chlamydomonadaceae</taxon>
        <taxon>Chlamydomonas</taxon>
    </lineage>
</organism>
<proteinExistence type="predicted"/>
<dbReference type="InterPro" id="IPR002110">
    <property type="entry name" value="Ankyrin_rpt"/>
</dbReference>
<dbReference type="InterPro" id="IPR036770">
    <property type="entry name" value="Ankyrin_rpt-contain_sf"/>
</dbReference>
<comment type="caution">
    <text evidence="4">The sequence shown here is derived from an EMBL/GenBank/DDBJ whole genome shotgun (WGS) entry which is preliminary data.</text>
</comment>
<dbReference type="PANTHER" id="PTHR24198">
    <property type="entry name" value="ANKYRIN REPEAT AND PROTEIN KINASE DOMAIN-CONTAINING PROTEIN"/>
    <property type="match status" value="1"/>
</dbReference>
<feature type="repeat" description="ANK" evidence="3">
    <location>
        <begin position="103"/>
        <end position="135"/>
    </location>
</feature>
<keyword evidence="5" id="KW-1185">Reference proteome</keyword>
<keyword evidence="2 3" id="KW-0040">ANK repeat</keyword>
<gene>
    <name evidence="4" type="ORF">HXX76_013555</name>
</gene>
<feature type="repeat" description="ANK" evidence="3">
    <location>
        <begin position="170"/>
        <end position="202"/>
    </location>
</feature>
<dbReference type="PANTHER" id="PTHR24198:SF194">
    <property type="entry name" value="INVERSIN-A"/>
    <property type="match status" value="1"/>
</dbReference>
<dbReference type="PROSITE" id="PS50088">
    <property type="entry name" value="ANK_REPEAT"/>
    <property type="match status" value="5"/>
</dbReference>
<feature type="repeat" description="ANK" evidence="3">
    <location>
        <begin position="70"/>
        <end position="102"/>
    </location>
</feature>
<evidence type="ECO:0008006" key="6">
    <source>
        <dbReference type="Google" id="ProtNLM"/>
    </source>
</evidence>
<feature type="repeat" description="ANK" evidence="3">
    <location>
        <begin position="34"/>
        <end position="66"/>
    </location>
</feature>
<dbReference type="SMART" id="SM00248">
    <property type="entry name" value="ANK"/>
    <property type="match status" value="5"/>
</dbReference>
<dbReference type="SUPFAM" id="SSF48403">
    <property type="entry name" value="Ankyrin repeat"/>
    <property type="match status" value="1"/>
</dbReference>
<reference evidence="4" key="1">
    <citation type="journal article" date="2020" name="bioRxiv">
        <title>Comparative genomics of Chlamydomonas.</title>
        <authorList>
            <person name="Craig R.J."/>
            <person name="Hasan A.R."/>
            <person name="Ness R.W."/>
            <person name="Keightley P.D."/>
        </authorList>
    </citation>
    <scope>NUCLEOTIDE SEQUENCE</scope>
    <source>
        <strain evidence="4">SAG 7.73</strain>
    </source>
</reference>
<evidence type="ECO:0000256" key="2">
    <source>
        <dbReference type="ARBA" id="ARBA00023043"/>
    </source>
</evidence>
<protein>
    <recommendedName>
        <fullName evidence="6">26S proteasome non-ATPase regulatory subunit 10</fullName>
    </recommendedName>
</protein>
<keyword evidence="1" id="KW-0677">Repeat</keyword>
<dbReference type="OrthoDB" id="548769at2759"/>
<evidence type="ECO:0000313" key="4">
    <source>
        <dbReference type="EMBL" id="KAG2425713.1"/>
    </source>
</evidence>
<evidence type="ECO:0000256" key="3">
    <source>
        <dbReference type="PROSITE-ProRule" id="PRU00023"/>
    </source>
</evidence>